<dbReference type="RefSeq" id="WP_206562624.1">
    <property type="nucleotide sequence ID" value="NZ_JAFKCZ010000027.1"/>
</dbReference>
<dbReference type="AlphaFoldDB" id="A0A939DJC7"/>
<comment type="caution">
    <text evidence="2">The sequence shown here is derived from an EMBL/GenBank/DDBJ whole genome shotgun (WGS) entry which is preliminary data.</text>
</comment>
<gene>
    <name evidence="2" type="ORF">JYP50_21455</name>
</gene>
<evidence type="ECO:0000313" key="3">
    <source>
        <dbReference type="Proteomes" id="UP000664303"/>
    </source>
</evidence>
<keyword evidence="1" id="KW-0472">Membrane</keyword>
<accession>A0A939DJC7</accession>
<keyword evidence="1" id="KW-1133">Transmembrane helix</keyword>
<keyword evidence="3" id="KW-1185">Reference proteome</keyword>
<dbReference type="EMBL" id="JAFKCZ010000027">
    <property type="protein sequence ID" value="MBN7799179.1"/>
    <property type="molecule type" value="Genomic_DNA"/>
</dbReference>
<evidence type="ECO:0000313" key="2">
    <source>
        <dbReference type="EMBL" id="MBN7799179.1"/>
    </source>
</evidence>
<feature type="transmembrane region" description="Helical" evidence="1">
    <location>
        <begin position="55"/>
        <end position="78"/>
    </location>
</feature>
<name>A0A939DJC7_9GAMM</name>
<reference evidence="2" key="1">
    <citation type="submission" date="2021-02" db="EMBL/GenBank/DDBJ databases">
        <title>PHA producing bacteria isolated from coastal sediment in Guangdong, Shenzhen.</title>
        <authorList>
            <person name="Zheng W."/>
            <person name="Yu S."/>
            <person name="Huang Y."/>
        </authorList>
    </citation>
    <scope>NUCLEOTIDE SEQUENCE</scope>
    <source>
        <strain evidence="2">TN14-10</strain>
    </source>
</reference>
<dbReference type="Proteomes" id="UP000664303">
    <property type="component" value="Unassembled WGS sequence"/>
</dbReference>
<protein>
    <submittedName>
        <fullName evidence="2">Uncharacterized protein</fullName>
    </submittedName>
</protein>
<organism evidence="2 3">
    <name type="scientific">Parahaliea mediterranea</name>
    <dbReference type="NCBI Taxonomy" id="651086"/>
    <lineage>
        <taxon>Bacteria</taxon>
        <taxon>Pseudomonadati</taxon>
        <taxon>Pseudomonadota</taxon>
        <taxon>Gammaproteobacteria</taxon>
        <taxon>Cellvibrionales</taxon>
        <taxon>Halieaceae</taxon>
        <taxon>Parahaliea</taxon>
    </lineage>
</organism>
<feature type="transmembrane region" description="Helical" evidence="1">
    <location>
        <begin position="20"/>
        <end position="43"/>
    </location>
</feature>
<keyword evidence="1" id="KW-0812">Transmembrane</keyword>
<evidence type="ECO:0000256" key="1">
    <source>
        <dbReference type="SAM" id="Phobius"/>
    </source>
</evidence>
<proteinExistence type="predicted"/>
<sequence>MFAFQDGFSTASLYEMKHRLITALRFVVYGVIFFSVIGLLLQWPYNPIEDVSGKVILYLGLVGGGSFAISHIAAVLLLELVRDLIYGSD</sequence>